<keyword evidence="3" id="KW-1185">Reference proteome</keyword>
<proteinExistence type="predicted"/>
<sequence length="138" mass="15720">MKVFVKYLIGVLLCVPFSLKAQDVKFDITLKGNTLNYTVVNDTPKSVFLVRYNKFNEESTSHCVLYYKDKDGYVDEVSFALTDRIFFLIKPGARFSCDLDISEIDRQKLVEISGRATIVAEDEQGKSGIRNLDKSITF</sequence>
<evidence type="ECO:0000313" key="3">
    <source>
        <dbReference type="Proteomes" id="UP001169458"/>
    </source>
</evidence>
<dbReference type="Proteomes" id="UP001169458">
    <property type="component" value="Unassembled WGS sequence"/>
</dbReference>
<dbReference type="RefSeq" id="WP_289558309.1">
    <property type="nucleotide sequence ID" value="NZ_JAUDEN010000002.1"/>
</dbReference>
<accession>A0ABT7VCS5</accession>
<feature type="chain" id="PRO_5045408572" description="DUF3868 domain-containing protein" evidence="1">
    <location>
        <begin position="22"/>
        <end position="138"/>
    </location>
</feature>
<dbReference type="EMBL" id="JAUDEN010000002">
    <property type="protein sequence ID" value="MDM8324096.1"/>
    <property type="molecule type" value="Genomic_DNA"/>
</dbReference>
<reference evidence="3" key="1">
    <citation type="submission" date="2023-07" db="EMBL/GenBank/DDBJ databases">
        <title>Identification and characterization of horizontal gene transfer across gut microbiota members of farm animals based on homology search.</title>
        <authorList>
            <person name="Schwarzerova J."/>
            <person name="Nykrynova M."/>
            <person name="Jureckova K."/>
            <person name="Cejkova D."/>
            <person name="Rychlik I."/>
        </authorList>
    </citation>
    <scope>NUCLEOTIDE SEQUENCE [LARGE SCALE GENOMIC DNA]</scope>
    <source>
        <strain evidence="3">109_WCHN</strain>
    </source>
</reference>
<organism evidence="2 3">
    <name type="scientific">Bacteroides gallinaceum</name>
    <dbReference type="NCBI Taxonomy" id="1462571"/>
    <lineage>
        <taxon>Bacteria</taxon>
        <taxon>Pseudomonadati</taxon>
        <taxon>Bacteroidota</taxon>
        <taxon>Bacteroidia</taxon>
        <taxon>Bacteroidales</taxon>
        <taxon>Bacteroidaceae</taxon>
        <taxon>Bacteroides</taxon>
    </lineage>
</organism>
<evidence type="ECO:0000313" key="2">
    <source>
        <dbReference type="EMBL" id="MDM8324096.1"/>
    </source>
</evidence>
<gene>
    <name evidence="2" type="ORF">QUW60_02425</name>
</gene>
<evidence type="ECO:0008006" key="4">
    <source>
        <dbReference type="Google" id="ProtNLM"/>
    </source>
</evidence>
<keyword evidence="1" id="KW-0732">Signal</keyword>
<feature type="signal peptide" evidence="1">
    <location>
        <begin position="1"/>
        <end position="21"/>
    </location>
</feature>
<name>A0ABT7VCS5_9BACE</name>
<evidence type="ECO:0000256" key="1">
    <source>
        <dbReference type="SAM" id="SignalP"/>
    </source>
</evidence>
<comment type="caution">
    <text evidence="2">The sequence shown here is derived from an EMBL/GenBank/DDBJ whole genome shotgun (WGS) entry which is preliminary data.</text>
</comment>
<protein>
    <recommendedName>
        <fullName evidence="4">DUF3868 domain-containing protein</fullName>
    </recommendedName>
</protein>